<protein>
    <recommendedName>
        <fullName evidence="10">ABC transmembrane type-1 domain-containing protein</fullName>
    </recommendedName>
</protein>
<dbReference type="Gene3D" id="1.10.3720.10">
    <property type="entry name" value="MetI-like"/>
    <property type="match status" value="1"/>
</dbReference>
<dbReference type="SUPFAM" id="SSF161098">
    <property type="entry name" value="MetI-like"/>
    <property type="match status" value="1"/>
</dbReference>
<keyword evidence="3" id="KW-1003">Cell membrane</keyword>
<organism evidence="8 9">
    <name type="scientific">Paenibacillus cisolokensis</name>
    <dbReference type="NCBI Taxonomy" id="1658519"/>
    <lineage>
        <taxon>Bacteria</taxon>
        <taxon>Bacillati</taxon>
        <taxon>Bacillota</taxon>
        <taxon>Bacilli</taxon>
        <taxon>Bacillales</taxon>
        <taxon>Paenibacillaceae</taxon>
        <taxon>Paenibacillus</taxon>
    </lineage>
</organism>
<keyword evidence="9" id="KW-1185">Reference proteome</keyword>
<dbReference type="PANTHER" id="PTHR43744:SF9">
    <property type="entry name" value="POLYGALACTURONAN_RHAMNOGALACTURONAN TRANSPORT SYSTEM PERMEASE PROTEIN YTCP"/>
    <property type="match status" value="1"/>
</dbReference>
<dbReference type="InterPro" id="IPR000515">
    <property type="entry name" value="MetI-like"/>
</dbReference>
<evidence type="ECO:0000256" key="7">
    <source>
        <dbReference type="SAM" id="Phobius"/>
    </source>
</evidence>
<name>A0ABQ4N1L8_9BACL</name>
<evidence type="ECO:0000313" key="8">
    <source>
        <dbReference type="EMBL" id="GIQ62068.1"/>
    </source>
</evidence>
<keyword evidence="5 7" id="KW-1133">Transmembrane helix</keyword>
<reference evidence="8 9" key="1">
    <citation type="submission" date="2021-04" db="EMBL/GenBank/DDBJ databases">
        <title>Draft genome sequence of Paenibacillus cisolokensis, LC2-13A.</title>
        <authorList>
            <person name="Uke A."/>
            <person name="Chhe C."/>
            <person name="Baramee S."/>
            <person name="Kosugi A."/>
        </authorList>
    </citation>
    <scope>NUCLEOTIDE SEQUENCE [LARGE SCALE GENOMIC DNA]</scope>
    <source>
        <strain evidence="8 9">LC2-13A</strain>
    </source>
</reference>
<dbReference type="EMBL" id="BOVJ01000019">
    <property type="protein sequence ID" value="GIQ62068.1"/>
    <property type="molecule type" value="Genomic_DNA"/>
</dbReference>
<dbReference type="RefSeq" id="WP_307860322.1">
    <property type="nucleotide sequence ID" value="NZ_BOVJ01000019.1"/>
</dbReference>
<dbReference type="CDD" id="cd06261">
    <property type="entry name" value="TM_PBP2"/>
    <property type="match status" value="1"/>
</dbReference>
<evidence type="ECO:0000256" key="2">
    <source>
        <dbReference type="ARBA" id="ARBA00022448"/>
    </source>
</evidence>
<evidence type="ECO:0000256" key="4">
    <source>
        <dbReference type="ARBA" id="ARBA00022692"/>
    </source>
</evidence>
<evidence type="ECO:0000256" key="3">
    <source>
        <dbReference type="ARBA" id="ARBA00022475"/>
    </source>
</evidence>
<feature type="transmembrane region" description="Helical" evidence="7">
    <location>
        <begin position="6"/>
        <end position="25"/>
    </location>
</feature>
<evidence type="ECO:0008006" key="10">
    <source>
        <dbReference type="Google" id="ProtNLM"/>
    </source>
</evidence>
<evidence type="ECO:0000313" key="9">
    <source>
        <dbReference type="Proteomes" id="UP000680304"/>
    </source>
</evidence>
<keyword evidence="6 7" id="KW-0472">Membrane</keyword>
<feature type="transmembrane region" description="Helical" evidence="7">
    <location>
        <begin position="37"/>
        <end position="59"/>
    </location>
</feature>
<dbReference type="InterPro" id="IPR035906">
    <property type="entry name" value="MetI-like_sf"/>
</dbReference>
<comment type="caution">
    <text evidence="8">The sequence shown here is derived from an EMBL/GenBank/DDBJ whole genome shotgun (WGS) entry which is preliminary data.</text>
</comment>
<sequence>MSVLRTVIGTVTSVLCTAMLAYALTKRDLVGYKFWNTLFILTMFVSGGLIPTFILFKAIHIYNTFWVYILPGLISAFHMILIRTNFKTIPDSLIESAYIDGANDLYVFSGSCCRCPRRSWRQSACS</sequence>
<accession>A0ABQ4N1L8</accession>
<feature type="transmembrane region" description="Helical" evidence="7">
    <location>
        <begin position="65"/>
        <end position="82"/>
    </location>
</feature>
<proteinExistence type="predicted"/>
<comment type="subcellular location">
    <subcellularLocation>
        <location evidence="1">Cell membrane</location>
        <topology evidence="1">Multi-pass membrane protein</topology>
    </subcellularLocation>
</comment>
<evidence type="ECO:0000256" key="6">
    <source>
        <dbReference type="ARBA" id="ARBA00023136"/>
    </source>
</evidence>
<dbReference type="Proteomes" id="UP000680304">
    <property type="component" value="Unassembled WGS sequence"/>
</dbReference>
<keyword evidence="2" id="KW-0813">Transport</keyword>
<gene>
    <name evidence="8" type="ORF">PACILC2_06360</name>
</gene>
<dbReference type="PANTHER" id="PTHR43744">
    <property type="entry name" value="ABC TRANSPORTER PERMEASE PROTEIN MG189-RELATED-RELATED"/>
    <property type="match status" value="1"/>
</dbReference>
<evidence type="ECO:0000256" key="1">
    <source>
        <dbReference type="ARBA" id="ARBA00004651"/>
    </source>
</evidence>
<keyword evidence="4 7" id="KW-0812">Transmembrane</keyword>
<evidence type="ECO:0000256" key="5">
    <source>
        <dbReference type="ARBA" id="ARBA00022989"/>
    </source>
</evidence>